<accession>A0AAN8PZR9</accession>
<reference evidence="2 3" key="1">
    <citation type="submission" date="2024-01" db="EMBL/GenBank/DDBJ databases">
        <title>The genome of the rayed Mediterranean limpet Patella caerulea (Linnaeus, 1758).</title>
        <authorList>
            <person name="Anh-Thu Weber A."/>
            <person name="Halstead-Nussloch G."/>
        </authorList>
    </citation>
    <scope>NUCLEOTIDE SEQUENCE [LARGE SCALE GENOMIC DNA]</scope>
    <source>
        <strain evidence="2">AATW-2023a</strain>
        <tissue evidence="2">Whole specimen</tissue>
    </source>
</reference>
<dbReference type="EMBL" id="JAZGQO010000002">
    <property type="protein sequence ID" value="KAK6191163.1"/>
    <property type="molecule type" value="Genomic_DNA"/>
</dbReference>
<protein>
    <submittedName>
        <fullName evidence="2">Uncharacterized protein</fullName>
    </submittedName>
</protein>
<keyword evidence="3" id="KW-1185">Reference proteome</keyword>
<sequence>MAGIDVTLDKKNKLKARRMLKVAVKEQHEVQEQQARSSTITSNNSSADESTGGECVTDAKTPPPPKRGRMTVVTPTLSAALDRTKMSDRKAIMIGTATAQSLGHNVEDMA</sequence>
<gene>
    <name evidence="2" type="ORF">SNE40_002902</name>
</gene>
<comment type="caution">
    <text evidence="2">The sequence shown here is derived from an EMBL/GenBank/DDBJ whole genome shotgun (WGS) entry which is preliminary data.</text>
</comment>
<feature type="compositionally biased region" description="Polar residues" evidence="1">
    <location>
        <begin position="32"/>
        <end position="49"/>
    </location>
</feature>
<dbReference type="AlphaFoldDB" id="A0AAN8PZR9"/>
<name>A0AAN8PZR9_PATCE</name>
<organism evidence="2 3">
    <name type="scientific">Patella caerulea</name>
    <name type="common">Rayed Mediterranean limpet</name>
    <dbReference type="NCBI Taxonomy" id="87958"/>
    <lineage>
        <taxon>Eukaryota</taxon>
        <taxon>Metazoa</taxon>
        <taxon>Spiralia</taxon>
        <taxon>Lophotrochozoa</taxon>
        <taxon>Mollusca</taxon>
        <taxon>Gastropoda</taxon>
        <taxon>Patellogastropoda</taxon>
        <taxon>Patelloidea</taxon>
        <taxon>Patellidae</taxon>
        <taxon>Patella</taxon>
    </lineage>
</organism>
<proteinExistence type="predicted"/>
<dbReference type="Proteomes" id="UP001347796">
    <property type="component" value="Unassembled WGS sequence"/>
</dbReference>
<evidence type="ECO:0000313" key="3">
    <source>
        <dbReference type="Proteomes" id="UP001347796"/>
    </source>
</evidence>
<evidence type="ECO:0000256" key="1">
    <source>
        <dbReference type="SAM" id="MobiDB-lite"/>
    </source>
</evidence>
<feature type="region of interest" description="Disordered" evidence="1">
    <location>
        <begin position="25"/>
        <end position="70"/>
    </location>
</feature>
<evidence type="ECO:0000313" key="2">
    <source>
        <dbReference type="EMBL" id="KAK6191163.1"/>
    </source>
</evidence>